<organism evidence="3 4">
    <name type="scientific">Roseinatronobacter bogoriensis subsp. barguzinensis</name>
    <dbReference type="NCBI Taxonomy" id="441209"/>
    <lineage>
        <taxon>Bacteria</taxon>
        <taxon>Pseudomonadati</taxon>
        <taxon>Pseudomonadota</taxon>
        <taxon>Alphaproteobacteria</taxon>
        <taxon>Rhodobacterales</taxon>
        <taxon>Paracoccaceae</taxon>
        <taxon>Roseinatronobacter</taxon>
    </lineage>
</organism>
<feature type="chain" id="PRO_5014933742" description="Thiol:disulfide interchange protein DsbD N-terminal domain-containing protein" evidence="1">
    <location>
        <begin position="22"/>
        <end position="268"/>
    </location>
</feature>
<keyword evidence="4" id="KW-1185">Reference proteome</keyword>
<keyword evidence="1" id="KW-0732">Signal</keyword>
<dbReference type="EMBL" id="CP024899">
    <property type="protein sequence ID" value="ATX66854.1"/>
    <property type="molecule type" value="Genomic_DNA"/>
</dbReference>
<dbReference type="Proteomes" id="UP000228948">
    <property type="component" value="Chromosome"/>
</dbReference>
<dbReference type="KEGG" id="rbg:BG454_14350"/>
<evidence type="ECO:0000256" key="1">
    <source>
        <dbReference type="SAM" id="SignalP"/>
    </source>
</evidence>
<dbReference type="Pfam" id="PF11412">
    <property type="entry name" value="DsbD_N"/>
    <property type="match status" value="1"/>
</dbReference>
<accession>A0A2K8KBQ6</accession>
<gene>
    <name evidence="3" type="ORF">BG454_14350</name>
</gene>
<dbReference type="InterPro" id="IPR028250">
    <property type="entry name" value="DsbDN"/>
</dbReference>
<protein>
    <recommendedName>
        <fullName evidence="2">Thiol:disulfide interchange protein DsbD N-terminal domain-containing protein</fullName>
    </recommendedName>
</protein>
<name>A0A2K8KBQ6_9RHOB</name>
<evidence type="ECO:0000313" key="4">
    <source>
        <dbReference type="Proteomes" id="UP000228948"/>
    </source>
</evidence>
<feature type="signal peptide" evidence="1">
    <location>
        <begin position="1"/>
        <end position="21"/>
    </location>
</feature>
<dbReference type="STRING" id="441209.GCA_001870665_02652"/>
<feature type="domain" description="Thiol:disulfide interchange protein DsbD N-terminal" evidence="2">
    <location>
        <begin position="43"/>
        <end position="142"/>
    </location>
</feature>
<dbReference type="AlphaFoldDB" id="A0A2K8KBQ6"/>
<proteinExistence type="predicted"/>
<evidence type="ECO:0000313" key="3">
    <source>
        <dbReference type="EMBL" id="ATX66854.1"/>
    </source>
</evidence>
<evidence type="ECO:0000259" key="2">
    <source>
        <dbReference type="Pfam" id="PF11412"/>
    </source>
</evidence>
<reference evidence="3 4" key="1">
    <citation type="submission" date="2017-11" db="EMBL/GenBank/DDBJ databases">
        <title>Revised Sequence and Annotation of the Rhodobaca barguzinensis strain alga05 Genome.</title>
        <authorList>
            <person name="Kopejtka K."/>
            <person name="Tomasch J.M."/>
            <person name="Bunk B."/>
            <person name="Koblizek M."/>
        </authorList>
    </citation>
    <scope>NUCLEOTIDE SEQUENCE [LARGE SCALE GENOMIC DNA]</scope>
    <source>
        <strain evidence="4">alga05</strain>
    </source>
</reference>
<sequence length="268" mass="28781">MNMLRSFLVATALVLPMAAQAQAPRLSEIFEAKMRPGWKTDTGTYIAALHLRLAQDWITYWRHPGESGIVPTLDTSRSRNLSNARILWPEPRLYIKAGFASIGYSDEIVLPIELTPEDAGQPVELDGVLSVGVCADICIPVDLALNIVAQGAGAPDTMISSAMTRRPKAAQSAGLQGMNCSVTPDKRGLRLSASLQIPPQGHEEFVLVEMLGSTMPARVLPTERNGDTLTGHTLFRTKSGGGIDRSAVRISVISEHGTSVHQGCALSD</sequence>